<evidence type="ECO:0000259" key="12">
    <source>
        <dbReference type="PROSITE" id="PS50262"/>
    </source>
</evidence>
<dbReference type="PANTHER" id="PTHR24246">
    <property type="entry name" value="OLFACTORY RECEPTOR AND ADENOSINE RECEPTOR"/>
    <property type="match status" value="1"/>
</dbReference>
<feature type="region of interest" description="Disordered" evidence="10">
    <location>
        <begin position="376"/>
        <end position="397"/>
    </location>
</feature>
<keyword evidence="3 11" id="KW-0812">Transmembrane</keyword>
<dbReference type="AlphaFoldDB" id="A0A2B4S8S9"/>
<gene>
    <name evidence="13" type="primary">OPN4</name>
    <name evidence="13" type="ORF">AWC38_SpisGene8225</name>
</gene>
<reference evidence="14" key="1">
    <citation type="journal article" date="2017" name="bioRxiv">
        <title>Comparative analysis of the genomes of Stylophora pistillata and Acropora digitifera provides evidence for extensive differences between species of corals.</title>
        <authorList>
            <person name="Voolstra C.R."/>
            <person name="Li Y."/>
            <person name="Liew Y.J."/>
            <person name="Baumgarten S."/>
            <person name="Zoccola D."/>
            <person name="Flot J.-F."/>
            <person name="Tambutte S."/>
            <person name="Allemand D."/>
            <person name="Aranda M."/>
        </authorList>
    </citation>
    <scope>NUCLEOTIDE SEQUENCE [LARGE SCALE GENOMIC DNA]</scope>
</reference>
<feature type="transmembrane region" description="Helical" evidence="11">
    <location>
        <begin position="301"/>
        <end position="320"/>
    </location>
</feature>
<evidence type="ECO:0000256" key="5">
    <source>
        <dbReference type="ARBA" id="ARBA00023040"/>
    </source>
</evidence>
<evidence type="ECO:0000256" key="2">
    <source>
        <dbReference type="ARBA" id="ARBA00022475"/>
    </source>
</evidence>
<comment type="caution">
    <text evidence="13">The sequence shown here is derived from an EMBL/GenBank/DDBJ whole genome shotgun (WGS) entry which is preliminary data.</text>
</comment>
<organism evidence="13 14">
    <name type="scientific">Stylophora pistillata</name>
    <name type="common">Smooth cauliflower coral</name>
    <dbReference type="NCBI Taxonomy" id="50429"/>
    <lineage>
        <taxon>Eukaryota</taxon>
        <taxon>Metazoa</taxon>
        <taxon>Cnidaria</taxon>
        <taxon>Anthozoa</taxon>
        <taxon>Hexacorallia</taxon>
        <taxon>Scleractinia</taxon>
        <taxon>Astrocoeniina</taxon>
        <taxon>Pocilloporidae</taxon>
        <taxon>Stylophora</taxon>
    </lineage>
</organism>
<feature type="domain" description="G-protein coupled receptors family 1 profile" evidence="12">
    <location>
        <begin position="71"/>
        <end position="317"/>
    </location>
</feature>
<keyword evidence="4 11" id="KW-1133">Transmembrane helix</keyword>
<sequence>MFSGLIRSRRTLAKNSSSSLEHESSKSRHRNKKEMNNITARENQTAPEPLSRTNMIAIAELAPIASVILIMNTLIFVVFLNSEKLRTPANTILFSLAITDFLTGALNIPLFIIVAFTPLIPPNIVHFHLGYLLLVIHIVTAILSIYHIAIATLERYLSIIWPITHRLVKKQTVIKVLMLVWLFAFVIGFLPFAWISKIRSPIGMKYVIAYEACCFVVVFLLPYVIMLYAFFKMFRAIARGAGQNGISNRGKKHKKKIARERKCAALFFTMALLFAICWFPWFLVKLLIPLGLKSLEVPAHVFAIVRYVTSFINPMLYSLMRPDFKQAVKNLFRRMRLTRANTFRFSYLGKKNENMNHNGHVDHYCSSPLEQLYNLSNQPEGSMKNDDPCTIETQLEE</sequence>
<evidence type="ECO:0000256" key="11">
    <source>
        <dbReference type="SAM" id="Phobius"/>
    </source>
</evidence>
<evidence type="ECO:0000256" key="4">
    <source>
        <dbReference type="ARBA" id="ARBA00022989"/>
    </source>
</evidence>
<feature type="transmembrane region" description="Helical" evidence="11">
    <location>
        <begin position="173"/>
        <end position="195"/>
    </location>
</feature>
<dbReference type="InterPro" id="IPR000276">
    <property type="entry name" value="GPCR_Rhodpsn"/>
</dbReference>
<evidence type="ECO:0000256" key="6">
    <source>
        <dbReference type="ARBA" id="ARBA00023136"/>
    </source>
</evidence>
<feature type="compositionally biased region" description="Polar residues" evidence="10">
    <location>
        <begin position="36"/>
        <end position="47"/>
    </location>
</feature>
<keyword evidence="6 11" id="KW-0472">Membrane</keyword>
<evidence type="ECO:0000313" key="13">
    <source>
        <dbReference type="EMBL" id="PFX27074.1"/>
    </source>
</evidence>
<evidence type="ECO:0000256" key="1">
    <source>
        <dbReference type="ARBA" id="ARBA00004651"/>
    </source>
</evidence>
<evidence type="ECO:0000256" key="7">
    <source>
        <dbReference type="ARBA" id="ARBA00023170"/>
    </source>
</evidence>
<dbReference type="PRINTS" id="PR00237">
    <property type="entry name" value="GPCRRHODOPSN"/>
</dbReference>
<dbReference type="Proteomes" id="UP000225706">
    <property type="component" value="Unassembled WGS sequence"/>
</dbReference>
<evidence type="ECO:0000256" key="3">
    <source>
        <dbReference type="ARBA" id="ARBA00022692"/>
    </source>
</evidence>
<keyword evidence="9" id="KW-0807">Transducer</keyword>
<feature type="transmembrane region" description="Helical" evidence="11">
    <location>
        <begin position="92"/>
        <end position="117"/>
    </location>
</feature>
<dbReference type="GO" id="GO:0004930">
    <property type="term" value="F:G protein-coupled receptor activity"/>
    <property type="evidence" value="ECO:0007669"/>
    <property type="project" value="UniProtKB-KW"/>
</dbReference>
<name>A0A2B4S8S9_STYPI</name>
<comment type="subcellular location">
    <subcellularLocation>
        <location evidence="1">Cell membrane</location>
        <topology evidence="1">Multi-pass membrane protein</topology>
    </subcellularLocation>
</comment>
<proteinExistence type="predicted"/>
<dbReference type="SUPFAM" id="SSF81321">
    <property type="entry name" value="Family A G protein-coupled receptor-like"/>
    <property type="match status" value="1"/>
</dbReference>
<dbReference type="CDD" id="cd00637">
    <property type="entry name" value="7tm_classA_rhodopsin-like"/>
    <property type="match status" value="1"/>
</dbReference>
<dbReference type="Gene3D" id="1.20.1070.10">
    <property type="entry name" value="Rhodopsin 7-helix transmembrane proteins"/>
    <property type="match status" value="1"/>
</dbReference>
<feature type="region of interest" description="Disordered" evidence="10">
    <location>
        <begin position="1"/>
        <end position="47"/>
    </location>
</feature>
<dbReference type="PROSITE" id="PS50262">
    <property type="entry name" value="G_PROTEIN_RECEP_F1_2"/>
    <property type="match status" value="1"/>
</dbReference>
<evidence type="ECO:0000256" key="9">
    <source>
        <dbReference type="ARBA" id="ARBA00023224"/>
    </source>
</evidence>
<dbReference type="STRING" id="50429.A0A2B4S8S9"/>
<keyword evidence="8" id="KW-0325">Glycoprotein</keyword>
<dbReference type="OrthoDB" id="5976507at2759"/>
<keyword evidence="14" id="KW-1185">Reference proteome</keyword>
<evidence type="ECO:0000313" key="14">
    <source>
        <dbReference type="Proteomes" id="UP000225706"/>
    </source>
</evidence>
<dbReference type="PANTHER" id="PTHR24246:SF27">
    <property type="entry name" value="ADENOSINE RECEPTOR, ISOFORM A"/>
    <property type="match status" value="1"/>
</dbReference>
<protein>
    <submittedName>
        <fullName evidence="13">Melanopsin</fullName>
    </submittedName>
</protein>
<dbReference type="InterPro" id="IPR017452">
    <property type="entry name" value="GPCR_Rhodpsn_7TM"/>
</dbReference>
<feature type="transmembrane region" description="Helical" evidence="11">
    <location>
        <begin position="263"/>
        <end position="281"/>
    </location>
</feature>
<keyword evidence="2" id="KW-1003">Cell membrane</keyword>
<evidence type="ECO:0000256" key="8">
    <source>
        <dbReference type="ARBA" id="ARBA00023180"/>
    </source>
</evidence>
<dbReference type="EMBL" id="LSMT01000111">
    <property type="protein sequence ID" value="PFX27074.1"/>
    <property type="molecule type" value="Genomic_DNA"/>
</dbReference>
<dbReference type="GO" id="GO:0005886">
    <property type="term" value="C:plasma membrane"/>
    <property type="evidence" value="ECO:0007669"/>
    <property type="project" value="UniProtKB-SubCell"/>
</dbReference>
<evidence type="ECO:0000256" key="10">
    <source>
        <dbReference type="SAM" id="MobiDB-lite"/>
    </source>
</evidence>
<keyword evidence="5" id="KW-0297">G-protein coupled receptor</keyword>
<feature type="transmembrane region" description="Helical" evidence="11">
    <location>
        <begin position="207"/>
        <end position="231"/>
    </location>
</feature>
<accession>A0A2B4S8S9</accession>
<dbReference type="Pfam" id="PF00001">
    <property type="entry name" value="7tm_1"/>
    <property type="match status" value="1"/>
</dbReference>
<keyword evidence="7" id="KW-0675">Receptor</keyword>
<feature type="transmembrane region" description="Helical" evidence="11">
    <location>
        <begin position="129"/>
        <end position="153"/>
    </location>
</feature>
<feature type="transmembrane region" description="Helical" evidence="11">
    <location>
        <begin position="55"/>
        <end position="80"/>
    </location>
</feature>